<organism evidence="2 3">
    <name type="scientific">Intoshia linei</name>
    <dbReference type="NCBI Taxonomy" id="1819745"/>
    <lineage>
        <taxon>Eukaryota</taxon>
        <taxon>Metazoa</taxon>
        <taxon>Spiralia</taxon>
        <taxon>Lophotrochozoa</taxon>
        <taxon>Mesozoa</taxon>
        <taxon>Orthonectida</taxon>
        <taxon>Rhopaluridae</taxon>
        <taxon>Intoshia</taxon>
    </lineage>
</organism>
<evidence type="ECO:0000259" key="1">
    <source>
        <dbReference type="PROSITE" id="PS50835"/>
    </source>
</evidence>
<dbReference type="PROSITE" id="PS50835">
    <property type="entry name" value="IG_LIKE"/>
    <property type="match status" value="1"/>
</dbReference>
<gene>
    <name evidence="2" type="ORF">A3Q56_07358</name>
</gene>
<protein>
    <recommendedName>
        <fullName evidence="1">Ig-like domain-containing protein</fullName>
    </recommendedName>
</protein>
<evidence type="ECO:0000313" key="2">
    <source>
        <dbReference type="EMBL" id="OAF64930.1"/>
    </source>
</evidence>
<evidence type="ECO:0000313" key="3">
    <source>
        <dbReference type="Proteomes" id="UP000078046"/>
    </source>
</evidence>
<dbReference type="SUPFAM" id="SSF48726">
    <property type="entry name" value="Immunoglobulin"/>
    <property type="match status" value="1"/>
</dbReference>
<comment type="caution">
    <text evidence="2">The sequence shown here is derived from an EMBL/GenBank/DDBJ whole genome shotgun (WGS) entry which is preliminary data.</text>
</comment>
<dbReference type="Proteomes" id="UP000078046">
    <property type="component" value="Unassembled WGS sequence"/>
</dbReference>
<dbReference type="EMBL" id="LWCA01001532">
    <property type="protein sequence ID" value="OAF64930.1"/>
    <property type="molecule type" value="Genomic_DNA"/>
</dbReference>
<sequence length="191" mass="22284">MNCKYCIIFIFNLNLISICYTGGVTPVAQLFTKTITLYKNQSHFNFDNHEKWALQNHNYTLFCDINEDVVQSVSQNNLSGPLNVTWFRFKNDRNIEIQNEPEYWHVKQDRLTFKKLHYLDNGCYHCYVHSSAGVVRSAMCTQIKVLQEKENFISPKIVYSNIGDTATFECSTDISNATWLHNFKPIDFTSQ</sequence>
<name>A0A177ASY8_9BILA</name>
<feature type="non-terminal residue" evidence="2">
    <location>
        <position position="191"/>
    </location>
</feature>
<dbReference type="Gene3D" id="2.60.40.10">
    <property type="entry name" value="Immunoglobulins"/>
    <property type="match status" value="1"/>
</dbReference>
<dbReference type="CDD" id="cd00096">
    <property type="entry name" value="Ig"/>
    <property type="match status" value="1"/>
</dbReference>
<keyword evidence="3" id="KW-1185">Reference proteome</keyword>
<dbReference type="InterPro" id="IPR013783">
    <property type="entry name" value="Ig-like_fold"/>
</dbReference>
<feature type="domain" description="Ig-like" evidence="1">
    <location>
        <begin position="26"/>
        <end position="141"/>
    </location>
</feature>
<dbReference type="InterPro" id="IPR036179">
    <property type="entry name" value="Ig-like_dom_sf"/>
</dbReference>
<reference evidence="2 3" key="1">
    <citation type="submission" date="2016-04" db="EMBL/GenBank/DDBJ databases">
        <title>The genome of Intoshia linei affirms orthonectids as highly simplified spiralians.</title>
        <authorList>
            <person name="Mikhailov K.V."/>
            <person name="Slusarev G.S."/>
            <person name="Nikitin M.A."/>
            <person name="Logacheva M.D."/>
            <person name="Penin A."/>
            <person name="Aleoshin V."/>
            <person name="Panchin Y.V."/>
        </authorList>
    </citation>
    <scope>NUCLEOTIDE SEQUENCE [LARGE SCALE GENOMIC DNA]</scope>
    <source>
        <strain evidence="2">Intl2013</strain>
        <tissue evidence="2">Whole animal</tissue>
    </source>
</reference>
<accession>A0A177ASY8</accession>
<proteinExistence type="predicted"/>
<dbReference type="AlphaFoldDB" id="A0A177ASY8"/>
<dbReference type="InterPro" id="IPR007110">
    <property type="entry name" value="Ig-like_dom"/>
</dbReference>